<evidence type="ECO:0000313" key="2">
    <source>
        <dbReference type="EMBL" id="TXD94101.1"/>
    </source>
</evidence>
<protein>
    <submittedName>
        <fullName evidence="2">Uncharacterized protein</fullName>
    </submittedName>
</protein>
<feature type="compositionally biased region" description="Polar residues" evidence="1">
    <location>
        <begin position="1"/>
        <end position="18"/>
    </location>
</feature>
<dbReference type="OrthoDB" id="1437724at2"/>
<proteinExistence type="predicted"/>
<evidence type="ECO:0000256" key="1">
    <source>
        <dbReference type="SAM" id="MobiDB-lite"/>
    </source>
</evidence>
<dbReference type="RefSeq" id="WP_146931662.1">
    <property type="nucleotide sequence ID" value="NZ_CBCSHZ010000005.1"/>
</dbReference>
<accession>A0A5C6ZUN6</accession>
<name>A0A5C6ZUN6_9FLAO</name>
<gene>
    <name evidence="2" type="ORF">ES724_07495</name>
</gene>
<keyword evidence="3" id="KW-1185">Reference proteome</keyword>
<sequence>MSNAVSITVSLKDSSSNPPKLKLKDSEGDYSDNGQLTTKVKKGANITWIPDETSGISSIEIVKKSGECDLLTANPTPNGNKYIGQVKADPGSCKSEKYSIKFKIDGDDSTYTDDPKLDLKH</sequence>
<dbReference type="Proteomes" id="UP000321367">
    <property type="component" value="Unassembled WGS sequence"/>
</dbReference>
<organism evidence="2 3">
    <name type="scientific">Gillisia hiemivivida</name>
    <dbReference type="NCBI Taxonomy" id="291190"/>
    <lineage>
        <taxon>Bacteria</taxon>
        <taxon>Pseudomonadati</taxon>
        <taxon>Bacteroidota</taxon>
        <taxon>Flavobacteriia</taxon>
        <taxon>Flavobacteriales</taxon>
        <taxon>Flavobacteriaceae</taxon>
        <taxon>Gillisia</taxon>
    </lineage>
</organism>
<feature type="region of interest" description="Disordered" evidence="1">
    <location>
        <begin position="1"/>
        <end position="36"/>
    </location>
</feature>
<dbReference type="EMBL" id="VORY01000006">
    <property type="protein sequence ID" value="TXD94101.1"/>
    <property type="molecule type" value="Genomic_DNA"/>
</dbReference>
<dbReference type="AlphaFoldDB" id="A0A5C6ZUN6"/>
<evidence type="ECO:0000313" key="3">
    <source>
        <dbReference type="Proteomes" id="UP000321367"/>
    </source>
</evidence>
<reference evidence="2 3" key="1">
    <citation type="submission" date="2019-08" db="EMBL/GenBank/DDBJ databases">
        <title>Genome sequence of Gillisia hiemivivida IC154 (type strain).</title>
        <authorList>
            <person name="Bowman J.P."/>
        </authorList>
    </citation>
    <scope>NUCLEOTIDE SEQUENCE [LARGE SCALE GENOMIC DNA]</scope>
    <source>
        <strain evidence="2 3">IC154</strain>
    </source>
</reference>
<comment type="caution">
    <text evidence="2">The sequence shown here is derived from an EMBL/GenBank/DDBJ whole genome shotgun (WGS) entry which is preliminary data.</text>
</comment>